<gene>
    <name evidence="2" type="ORF">MPL1032_220031</name>
</gene>
<sequence>MLRTPDRRNTAALIAPVQELHGHASGRAASQRSLR</sequence>
<reference evidence="3" key="1">
    <citation type="submission" date="2014-08" db="EMBL/GenBank/DDBJ databases">
        <authorList>
            <person name="Edwards T."/>
        </authorList>
    </citation>
    <scope>NUCLEOTIDE SEQUENCE [LARGE SCALE GENOMIC DNA]</scope>
</reference>
<dbReference type="Proteomes" id="UP000182888">
    <property type="component" value="Unassembled WGS sequence"/>
</dbReference>
<organism evidence="2 3">
    <name type="scientific">Mesorhizobium plurifarium</name>
    <dbReference type="NCBI Taxonomy" id="69974"/>
    <lineage>
        <taxon>Bacteria</taxon>
        <taxon>Pseudomonadati</taxon>
        <taxon>Pseudomonadota</taxon>
        <taxon>Alphaproteobacteria</taxon>
        <taxon>Hyphomicrobiales</taxon>
        <taxon>Phyllobacteriaceae</taxon>
        <taxon>Mesorhizobium</taxon>
    </lineage>
</organism>
<protein>
    <submittedName>
        <fullName evidence="2">Uncharacterized protein</fullName>
    </submittedName>
</protein>
<evidence type="ECO:0000256" key="1">
    <source>
        <dbReference type="SAM" id="MobiDB-lite"/>
    </source>
</evidence>
<evidence type="ECO:0000313" key="2">
    <source>
        <dbReference type="EMBL" id="CDX57503.1"/>
    </source>
</evidence>
<accession>A0A0K2VZJ2</accession>
<feature type="region of interest" description="Disordered" evidence="1">
    <location>
        <begin position="1"/>
        <end position="35"/>
    </location>
</feature>
<name>A0A0K2VZJ2_MESPL</name>
<evidence type="ECO:0000313" key="3">
    <source>
        <dbReference type="Proteomes" id="UP000182888"/>
    </source>
</evidence>
<proteinExistence type="predicted"/>
<dbReference type="EMBL" id="CCND01000015">
    <property type="protein sequence ID" value="CDX57503.1"/>
    <property type="molecule type" value="Genomic_DNA"/>
</dbReference>
<dbReference type="AlphaFoldDB" id="A0A0K2VZJ2"/>